<keyword evidence="4" id="KW-1185">Reference proteome</keyword>
<accession>A0A3S9HJE5</accession>
<dbReference type="RefSeq" id="WP_126127620.1">
    <property type="nucleotide sequence ID" value="NZ_CP034464.1"/>
</dbReference>
<reference evidence="3 4" key="1">
    <citation type="journal article" date="2011" name="Int. J. Syst. Evol. Microbiol.">
        <title>Description of Undibacterium oligocarboniphilum sp. nov., isolated from purified water, and Undibacterium pigrum strain CCUG 49012 as the type strain of Undibacterium parvum sp. nov., and emended descriptions of the genus Undibacterium and the species Undibacterium pigrum.</title>
        <authorList>
            <person name="Eder W."/>
            <person name="Wanner G."/>
            <person name="Ludwig W."/>
            <person name="Busse H.J."/>
            <person name="Ziemke-Kageler F."/>
            <person name="Lang E."/>
        </authorList>
    </citation>
    <scope>NUCLEOTIDE SEQUENCE [LARGE SCALE GENOMIC DNA]</scope>
    <source>
        <strain evidence="3 4">DSM 23061</strain>
    </source>
</reference>
<protein>
    <submittedName>
        <fullName evidence="3">UDP-N-acetylglucosamine 2-epimerase (Non-hydrolyzing)</fullName>
        <ecNumber evidence="3">5.1.3.14</ecNumber>
    </submittedName>
</protein>
<dbReference type="EMBL" id="CP034464">
    <property type="protein sequence ID" value="AZP12238.1"/>
    <property type="molecule type" value="Genomic_DNA"/>
</dbReference>
<proteinExistence type="inferred from homology"/>
<dbReference type="InterPro" id="IPR003331">
    <property type="entry name" value="UDP_GlcNAc_Epimerase_2_dom"/>
</dbReference>
<dbReference type="InterPro" id="IPR029767">
    <property type="entry name" value="WecB-like"/>
</dbReference>
<dbReference type="NCBIfam" id="TIGR00236">
    <property type="entry name" value="wecB"/>
    <property type="match status" value="1"/>
</dbReference>
<dbReference type="OrthoDB" id="9803238at2"/>
<organism evidence="3 4">
    <name type="scientific">Undibacterium parvum</name>
    <dbReference type="NCBI Taxonomy" id="401471"/>
    <lineage>
        <taxon>Bacteria</taxon>
        <taxon>Pseudomonadati</taxon>
        <taxon>Pseudomonadota</taxon>
        <taxon>Betaproteobacteria</taxon>
        <taxon>Burkholderiales</taxon>
        <taxon>Oxalobacteraceae</taxon>
        <taxon>Undibacterium</taxon>
    </lineage>
</organism>
<gene>
    <name evidence="3" type="ORF">EJN92_09635</name>
</gene>
<name>A0A3S9HJE5_9BURK</name>
<dbReference type="KEGG" id="upv:EJN92_09635"/>
<dbReference type="PANTHER" id="PTHR43174">
    <property type="entry name" value="UDP-N-ACETYLGLUCOSAMINE 2-EPIMERASE"/>
    <property type="match status" value="1"/>
</dbReference>
<sequence length="385" mass="41975">MDQSSTSPHSIICIVGARPNFMKIAPIMAALKKFEPNLNVSLLHTGQHYDVAMNEQYFQALGIPNPDINLEVGSGTHATQTAEVMCRFEAAIEGKTPTAILVVGDVNSTIACALVATKKGIPVIHVEAGLRSFDRAMPEEINRVLTDQISDMLFTTEPSGKENLLREGIADHRIHFVGNVMIDTLRHNLTRAISPQKIASDIGRSDFFSDDARYAVVTMHRPSNVDDKLVLESLLQTIATISTQLPVVFPLHPRTKGMIHQFGLDKLLDTTKILLLPPMGYLEMLGLMQGATVVLTDSGGIQEETTALGVPCITLRNNTERPITIAEGTNTIAGQDPEKILEILQDVLRTGGKAGRIPEYWDGHASDRIADVIATKFGIHKTTTS</sequence>
<comment type="similarity">
    <text evidence="1">Belongs to the UDP-N-acetylglucosamine 2-epimerase family.</text>
</comment>
<evidence type="ECO:0000256" key="1">
    <source>
        <dbReference type="RuleBase" id="RU003513"/>
    </source>
</evidence>
<feature type="domain" description="UDP-N-acetylglucosamine 2-epimerase" evidence="2">
    <location>
        <begin position="35"/>
        <end position="373"/>
    </location>
</feature>
<keyword evidence="1 3" id="KW-0413">Isomerase</keyword>
<dbReference type="EC" id="5.1.3.14" evidence="3"/>
<dbReference type="SUPFAM" id="SSF53756">
    <property type="entry name" value="UDP-Glycosyltransferase/glycogen phosphorylase"/>
    <property type="match status" value="1"/>
</dbReference>
<evidence type="ECO:0000313" key="4">
    <source>
        <dbReference type="Proteomes" id="UP000275663"/>
    </source>
</evidence>
<dbReference type="Pfam" id="PF02350">
    <property type="entry name" value="Epimerase_2"/>
    <property type="match status" value="1"/>
</dbReference>
<dbReference type="Proteomes" id="UP000275663">
    <property type="component" value="Chromosome"/>
</dbReference>
<dbReference type="PANTHER" id="PTHR43174:SF1">
    <property type="entry name" value="UDP-N-ACETYLGLUCOSAMINE 2-EPIMERASE"/>
    <property type="match status" value="1"/>
</dbReference>
<dbReference type="Gene3D" id="3.40.50.2000">
    <property type="entry name" value="Glycogen Phosphorylase B"/>
    <property type="match status" value="2"/>
</dbReference>
<evidence type="ECO:0000313" key="3">
    <source>
        <dbReference type="EMBL" id="AZP12238.1"/>
    </source>
</evidence>
<dbReference type="GO" id="GO:0008761">
    <property type="term" value="F:UDP-N-acetylglucosamine 2-epimerase activity"/>
    <property type="evidence" value="ECO:0007669"/>
    <property type="project" value="UniProtKB-EC"/>
</dbReference>
<dbReference type="CDD" id="cd03786">
    <property type="entry name" value="GTB_UDP-GlcNAc_2-Epimerase"/>
    <property type="match status" value="1"/>
</dbReference>
<evidence type="ECO:0000259" key="2">
    <source>
        <dbReference type="Pfam" id="PF02350"/>
    </source>
</evidence>
<dbReference type="AlphaFoldDB" id="A0A3S9HJE5"/>